<comment type="caution">
    <text evidence="4">The sequence shown here is derived from an EMBL/GenBank/DDBJ whole genome shotgun (WGS) entry which is preliminary data.</text>
</comment>
<evidence type="ECO:0000313" key="4">
    <source>
        <dbReference type="EMBL" id="GAG83112.1"/>
    </source>
</evidence>
<dbReference type="SMART" id="SM00481">
    <property type="entry name" value="POLIIIAc"/>
    <property type="match status" value="1"/>
</dbReference>
<dbReference type="PANTHER" id="PTHR36928:SF1">
    <property type="entry name" value="PHOSPHATASE YCDX-RELATED"/>
    <property type="match status" value="1"/>
</dbReference>
<protein>
    <recommendedName>
        <fullName evidence="3">Polymerase/histidinol phosphatase N-terminal domain-containing protein</fullName>
    </recommendedName>
</protein>
<dbReference type="EMBL" id="BART01019197">
    <property type="protein sequence ID" value="GAG83112.1"/>
    <property type="molecule type" value="Genomic_DNA"/>
</dbReference>
<dbReference type="GO" id="GO:0005829">
    <property type="term" value="C:cytosol"/>
    <property type="evidence" value="ECO:0007669"/>
    <property type="project" value="TreeGrafter"/>
</dbReference>
<dbReference type="InterPro" id="IPR037160">
    <property type="entry name" value="DNA_Pol_thumb_sf"/>
</dbReference>
<dbReference type="InterPro" id="IPR003141">
    <property type="entry name" value="Pol/His_phosphatase_N"/>
</dbReference>
<dbReference type="Gene3D" id="3.30.210.10">
    <property type="entry name" value="DNA polymerase, thumb domain"/>
    <property type="match status" value="1"/>
</dbReference>
<evidence type="ECO:0000259" key="3">
    <source>
        <dbReference type="SMART" id="SM00481"/>
    </source>
</evidence>
<dbReference type="SUPFAM" id="SSF81301">
    <property type="entry name" value="Nucleotidyltransferase"/>
    <property type="match status" value="1"/>
</dbReference>
<dbReference type="Gene3D" id="3.30.460.10">
    <property type="entry name" value="Beta Polymerase, domain 2"/>
    <property type="match status" value="1"/>
</dbReference>
<dbReference type="SUPFAM" id="SSF89550">
    <property type="entry name" value="PHP domain-like"/>
    <property type="match status" value="1"/>
</dbReference>
<dbReference type="GO" id="GO:0008270">
    <property type="term" value="F:zinc ion binding"/>
    <property type="evidence" value="ECO:0007669"/>
    <property type="project" value="TreeGrafter"/>
</dbReference>
<keyword evidence="2" id="KW-0548">Nucleotidyltransferase</keyword>
<evidence type="ECO:0000256" key="2">
    <source>
        <dbReference type="ARBA" id="ARBA00022695"/>
    </source>
</evidence>
<dbReference type="InterPro" id="IPR004013">
    <property type="entry name" value="PHP_dom"/>
</dbReference>
<keyword evidence="1" id="KW-0808">Transferase</keyword>
<feature type="non-terminal residue" evidence="4">
    <location>
        <position position="1"/>
    </location>
</feature>
<dbReference type="PANTHER" id="PTHR36928">
    <property type="entry name" value="PHOSPHATASE YCDX-RELATED"/>
    <property type="match status" value="1"/>
</dbReference>
<name>X1BPK4_9ZZZZ</name>
<dbReference type="InterPro" id="IPR029398">
    <property type="entry name" value="PolB_thumb"/>
</dbReference>
<feature type="non-terminal residue" evidence="4">
    <location>
        <position position="294"/>
    </location>
</feature>
<dbReference type="Gene3D" id="3.20.20.140">
    <property type="entry name" value="Metal-dependent hydrolases"/>
    <property type="match status" value="1"/>
</dbReference>
<feature type="domain" description="Polymerase/histidinol phosphatase N-terminal" evidence="3">
    <location>
        <begin position="177"/>
        <end position="256"/>
    </location>
</feature>
<dbReference type="InterPro" id="IPR043519">
    <property type="entry name" value="NT_sf"/>
</dbReference>
<evidence type="ECO:0000256" key="1">
    <source>
        <dbReference type="ARBA" id="ARBA00022679"/>
    </source>
</evidence>
<dbReference type="InterPro" id="IPR016195">
    <property type="entry name" value="Pol/histidinol_Pase-like"/>
</dbReference>
<dbReference type="InterPro" id="IPR050243">
    <property type="entry name" value="PHP_phosphatase"/>
</dbReference>
<dbReference type="GO" id="GO:0016779">
    <property type="term" value="F:nucleotidyltransferase activity"/>
    <property type="evidence" value="ECO:0007669"/>
    <property type="project" value="UniProtKB-KW"/>
</dbReference>
<accession>X1BPK4</accession>
<dbReference type="AlphaFoldDB" id="X1BPK4"/>
<reference evidence="4" key="1">
    <citation type="journal article" date="2014" name="Front. Microbiol.">
        <title>High frequency of phylogenetically diverse reductive dehalogenase-homologous genes in deep subseafloor sedimentary metagenomes.</title>
        <authorList>
            <person name="Kawai M."/>
            <person name="Futagami T."/>
            <person name="Toyoda A."/>
            <person name="Takaki Y."/>
            <person name="Nishi S."/>
            <person name="Hori S."/>
            <person name="Arai W."/>
            <person name="Tsubouchi T."/>
            <person name="Morono Y."/>
            <person name="Uchiyama I."/>
            <person name="Ito T."/>
            <person name="Fujiyama A."/>
            <person name="Inagaki F."/>
            <person name="Takami H."/>
        </authorList>
    </citation>
    <scope>NUCLEOTIDE SEQUENCE</scope>
    <source>
        <strain evidence="4">Expedition CK06-06</strain>
    </source>
</reference>
<sequence>IVDEIVAELKNKASTWIGRISPAGSLRRGKETIGDIDILVSSANSHPIMDAFVQLSPVEEVLAKGETKSSILTRQGLQMDLRVVLPDSFGAALQYFTGSKPHNINLRERAIKRGLKINEYGVFTQSGKKLGGKEEEEVYNLLDLPLIPPELREDRGEVEAAEAGKLPKLLENPEIRGDLHVHTQASDGTASIEDLIEKAKEKGYEYIAICDHSSSLRIGGGLSEKMLLAQIREIRNINCHLTDFQLLAGSEVDIKKDGSLDYPDDILKQLDIVVAALHTGFKQDEKTITDRVVK</sequence>
<organism evidence="4">
    <name type="scientific">marine sediment metagenome</name>
    <dbReference type="NCBI Taxonomy" id="412755"/>
    <lineage>
        <taxon>unclassified sequences</taxon>
        <taxon>metagenomes</taxon>
        <taxon>ecological metagenomes</taxon>
    </lineage>
</organism>
<dbReference type="Pfam" id="PF02811">
    <property type="entry name" value="PHP"/>
    <property type="match status" value="1"/>
</dbReference>
<gene>
    <name evidence="4" type="ORF">S01H4_35997</name>
</gene>
<dbReference type="GO" id="GO:0042578">
    <property type="term" value="F:phosphoric ester hydrolase activity"/>
    <property type="evidence" value="ECO:0007669"/>
    <property type="project" value="TreeGrafter"/>
</dbReference>
<dbReference type="Pfam" id="PF14791">
    <property type="entry name" value="DNA_pol_B_thumb"/>
    <property type="match status" value="1"/>
</dbReference>
<proteinExistence type="predicted"/>